<dbReference type="EMBL" id="CP028130">
    <property type="protein sequence ID" value="AZZ56653.1"/>
    <property type="molecule type" value="Genomic_DNA"/>
</dbReference>
<gene>
    <name evidence="3" type="ORF">C7V51_12795</name>
</gene>
<name>A0AAD1EN04_9MICO</name>
<dbReference type="Proteomes" id="UP000283946">
    <property type="component" value="Chromosome"/>
</dbReference>
<evidence type="ECO:0000256" key="1">
    <source>
        <dbReference type="SAM" id="MobiDB-lite"/>
    </source>
</evidence>
<dbReference type="RefSeq" id="WP_104265851.1">
    <property type="nucleotide sequence ID" value="NZ_CP028130.1"/>
</dbReference>
<evidence type="ECO:0000313" key="4">
    <source>
        <dbReference type="Proteomes" id="UP000283946"/>
    </source>
</evidence>
<feature type="compositionally biased region" description="Acidic residues" evidence="1">
    <location>
        <begin position="133"/>
        <end position="152"/>
    </location>
</feature>
<sequence>MTSLLRGVALLSATALAAVLLAGCTSAAPPVPMTKERALSLRDAAEQRSAKWDDEYTACLARSGVVDNGPAVHDDDPRLGEVSIACGSELGAEPTYTAEEDAAVRVLNQLTIDCLRRNGATVPDLTASGDWPDLPDDIDDSQLDACEDGGDQ</sequence>
<evidence type="ECO:0000256" key="2">
    <source>
        <dbReference type="SAM" id="SignalP"/>
    </source>
</evidence>
<dbReference type="PROSITE" id="PS51257">
    <property type="entry name" value="PROKAR_LIPOPROTEIN"/>
    <property type="match status" value="1"/>
</dbReference>
<evidence type="ECO:0008006" key="5">
    <source>
        <dbReference type="Google" id="ProtNLM"/>
    </source>
</evidence>
<reference evidence="3 4" key="1">
    <citation type="submission" date="2018-03" db="EMBL/GenBank/DDBJ databases">
        <title>Bacteriophage NCPPB3778 and a type I-E CRISPR drive the evolution of the US Biological Select Agent, Rathayibacter toxicus.</title>
        <authorList>
            <person name="Davis E.W.II."/>
            <person name="Tabima J.F."/>
            <person name="Weisberg A.J."/>
            <person name="Dantas Lopes L."/>
            <person name="Wiseman M.S."/>
            <person name="Wiseman M.S."/>
            <person name="Pupko T."/>
            <person name="Belcher M.S."/>
            <person name="Sechler A.J."/>
            <person name="Tancos M.A."/>
            <person name="Schroeder B.K."/>
            <person name="Murray T.D."/>
            <person name="Luster D.G."/>
            <person name="Schneider W.L."/>
            <person name="Rogers E."/>
            <person name="Andreote F.D."/>
            <person name="Grunwald N.J."/>
            <person name="Putnam M.L."/>
            <person name="Chang J.H."/>
        </authorList>
    </citation>
    <scope>NUCLEOTIDE SEQUENCE [LARGE SCALE GENOMIC DNA]</scope>
    <source>
        <strain evidence="3 4">NCCPB 2253</strain>
    </source>
</reference>
<feature type="signal peptide" evidence="2">
    <location>
        <begin position="1"/>
        <end position="17"/>
    </location>
</feature>
<protein>
    <recommendedName>
        <fullName evidence="5">Secreted protein</fullName>
    </recommendedName>
</protein>
<dbReference type="AlphaFoldDB" id="A0AAD1EN04"/>
<accession>A0AAD1EN04</accession>
<feature type="region of interest" description="Disordered" evidence="1">
    <location>
        <begin position="124"/>
        <end position="152"/>
    </location>
</feature>
<proteinExistence type="predicted"/>
<dbReference type="KEGG" id="ria:C7V51_12795"/>
<keyword evidence="2" id="KW-0732">Signal</keyword>
<evidence type="ECO:0000313" key="3">
    <source>
        <dbReference type="EMBL" id="AZZ56653.1"/>
    </source>
</evidence>
<feature type="chain" id="PRO_5042012900" description="Secreted protein" evidence="2">
    <location>
        <begin position="18"/>
        <end position="152"/>
    </location>
</feature>
<organism evidence="3 4">
    <name type="scientific">Rathayibacter iranicus</name>
    <dbReference type="NCBI Taxonomy" id="59737"/>
    <lineage>
        <taxon>Bacteria</taxon>
        <taxon>Bacillati</taxon>
        <taxon>Actinomycetota</taxon>
        <taxon>Actinomycetes</taxon>
        <taxon>Micrococcales</taxon>
        <taxon>Microbacteriaceae</taxon>
        <taxon>Rathayibacter</taxon>
    </lineage>
</organism>